<dbReference type="RefSeq" id="WP_161811919.1">
    <property type="nucleotide sequence ID" value="NZ_BLJN01000002.1"/>
</dbReference>
<dbReference type="Gene3D" id="3.40.50.720">
    <property type="entry name" value="NAD(P)-binding Rossmann-like Domain"/>
    <property type="match status" value="2"/>
</dbReference>
<dbReference type="AlphaFoldDB" id="A0A829YAT8"/>
<dbReference type="GO" id="GO:0005737">
    <property type="term" value="C:cytoplasm"/>
    <property type="evidence" value="ECO:0007669"/>
    <property type="project" value="TreeGrafter"/>
</dbReference>
<dbReference type="InterPro" id="IPR002347">
    <property type="entry name" value="SDR_fam"/>
</dbReference>
<accession>A0A829YAT8</accession>
<dbReference type="SUPFAM" id="SSF51735">
    <property type="entry name" value="NAD(P)-binding Rossmann-fold domains"/>
    <property type="match status" value="1"/>
</dbReference>
<proteinExistence type="predicted"/>
<gene>
    <name evidence="1" type="ORF">GCM10011487_22050</name>
</gene>
<name>A0A829YAT8_9GAMM</name>
<dbReference type="PANTHER" id="PTHR43544">
    <property type="entry name" value="SHORT-CHAIN DEHYDROGENASE/REDUCTASE"/>
    <property type="match status" value="1"/>
</dbReference>
<protein>
    <submittedName>
        <fullName evidence="1">Oxidoreductase</fullName>
    </submittedName>
</protein>
<dbReference type="Proteomes" id="UP000445000">
    <property type="component" value="Unassembled WGS sequence"/>
</dbReference>
<evidence type="ECO:0000313" key="2">
    <source>
        <dbReference type="Proteomes" id="UP000445000"/>
    </source>
</evidence>
<dbReference type="Pfam" id="PF00106">
    <property type="entry name" value="adh_short"/>
    <property type="match status" value="1"/>
</dbReference>
<dbReference type="GO" id="GO:0016491">
    <property type="term" value="F:oxidoreductase activity"/>
    <property type="evidence" value="ECO:0007669"/>
    <property type="project" value="TreeGrafter"/>
</dbReference>
<dbReference type="EMBL" id="BLJN01000002">
    <property type="protein sequence ID" value="GFE80205.1"/>
    <property type="molecule type" value="Genomic_DNA"/>
</dbReference>
<dbReference type="InterPro" id="IPR051468">
    <property type="entry name" value="Fungal_SecMetab_SDRs"/>
</dbReference>
<organism evidence="1 2">
    <name type="scientific">Steroidobacter agaridevorans</name>
    <dbReference type="NCBI Taxonomy" id="2695856"/>
    <lineage>
        <taxon>Bacteria</taxon>
        <taxon>Pseudomonadati</taxon>
        <taxon>Pseudomonadota</taxon>
        <taxon>Gammaproteobacteria</taxon>
        <taxon>Steroidobacterales</taxon>
        <taxon>Steroidobacteraceae</taxon>
        <taxon>Steroidobacter</taxon>
    </lineage>
</organism>
<dbReference type="InterPro" id="IPR036291">
    <property type="entry name" value="NAD(P)-bd_dom_sf"/>
</dbReference>
<dbReference type="PANTHER" id="PTHR43544:SF2">
    <property type="entry name" value="OXIDOREDUCTASE"/>
    <property type="match status" value="1"/>
</dbReference>
<keyword evidence="2" id="KW-1185">Reference proteome</keyword>
<reference evidence="2" key="1">
    <citation type="submission" date="2020-01" db="EMBL/GenBank/DDBJ databases">
        <title>'Steroidobacter agaridevorans' sp. nov., agar-degrading bacteria isolated from rhizosphere soils.</title>
        <authorList>
            <person name="Ikenaga M."/>
            <person name="Kataoka M."/>
            <person name="Murouchi A."/>
            <person name="Katsuragi S."/>
            <person name="Sakai M."/>
        </authorList>
    </citation>
    <scope>NUCLEOTIDE SEQUENCE [LARGE SCALE GENOMIC DNA]</scope>
    <source>
        <strain evidence="2">YU21-B</strain>
    </source>
</reference>
<sequence>MNPTAPASGTPLPADDVLTCIRILREIEADRSHLVQLTPEQRRELLTLAGLVAKPERHDLVKMAKAFRKADRAALKEQDRKVVEQTGLRTQRRSSVYTPLWLPPPEAASDDAPTLNLERNCYVCKQSFTTVHRYYDSMCKTCGDFNYAKREQTADLSGHYALVTGARVKIGYQASLKLLRAGAHVIVTTRFPIDAAHRYSQEADFAEFHERLEIHGLDLRHTPSVELFTHFLADRLPRLDYIVNNACQTVRRPANFFQHLLTREATAFSELPSSWRSTLAGHNELCRTLRDSAQPETGSLLSIAHHNPAEGLIHSAALSQRHYLDEDYRGGETLFPAHRYDEDRQQIDLREMNSWRLRLHEVQTPELLEVQLVNAIAPYILNARLKSLMMRAPGQHKHIVNVSAMEGQFYRTFKTDKHPHTNMAKAALNMMTRTSAPDFVKDSIHMNAVDTGWVTDEDPAAHAARKAQEGFSPPLDIIDGAARIIDPIFVGRLTGTHVWGQFLKDYKPAPW</sequence>
<dbReference type="Pfam" id="PF13561">
    <property type="entry name" value="adh_short_C2"/>
    <property type="match status" value="1"/>
</dbReference>
<evidence type="ECO:0000313" key="1">
    <source>
        <dbReference type="EMBL" id="GFE80205.1"/>
    </source>
</evidence>
<comment type="caution">
    <text evidence="1">The sequence shown here is derived from an EMBL/GenBank/DDBJ whole genome shotgun (WGS) entry which is preliminary data.</text>
</comment>